<dbReference type="EMBL" id="JAMYWD010000003">
    <property type="protein sequence ID" value="KAJ4976040.1"/>
    <property type="molecule type" value="Genomic_DNA"/>
</dbReference>
<comment type="caution">
    <text evidence="2">The sequence shown here is derived from an EMBL/GenBank/DDBJ whole genome shotgun (WGS) entry which is preliminary data.</text>
</comment>
<proteinExistence type="predicted"/>
<keyword evidence="3" id="KW-1185">Reference proteome</keyword>
<protein>
    <submittedName>
        <fullName evidence="2">Uncharacterized protein</fullName>
    </submittedName>
</protein>
<dbReference type="OrthoDB" id="3817375at2759"/>
<gene>
    <name evidence="2" type="ORF">NE237_001146</name>
</gene>
<feature type="region of interest" description="Disordered" evidence="1">
    <location>
        <begin position="1"/>
        <end position="40"/>
    </location>
</feature>
<accession>A0A9Q0KSS1</accession>
<evidence type="ECO:0000313" key="3">
    <source>
        <dbReference type="Proteomes" id="UP001141806"/>
    </source>
</evidence>
<dbReference type="Proteomes" id="UP001141806">
    <property type="component" value="Unassembled WGS sequence"/>
</dbReference>
<name>A0A9Q0KSS1_9MAGN</name>
<reference evidence="2" key="1">
    <citation type="journal article" date="2023" name="Plant J.">
        <title>The genome of the king protea, Protea cynaroides.</title>
        <authorList>
            <person name="Chang J."/>
            <person name="Duong T.A."/>
            <person name="Schoeman C."/>
            <person name="Ma X."/>
            <person name="Roodt D."/>
            <person name="Barker N."/>
            <person name="Li Z."/>
            <person name="Van de Peer Y."/>
            <person name="Mizrachi E."/>
        </authorList>
    </citation>
    <scope>NUCLEOTIDE SEQUENCE</scope>
    <source>
        <tissue evidence="2">Young leaves</tissue>
    </source>
</reference>
<evidence type="ECO:0000256" key="1">
    <source>
        <dbReference type="SAM" id="MobiDB-lite"/>
    </source>
</evidence>
<dbReference type="AlphaFoldDB" id="A0A9Q0KSS1"/>
<evidence type="ECO:0000313" key="2">
    <source>
        <dbReference type="EMBL" id="KAJ4976040.1"/>
    </source>
</evidence>
<organism evidence="2 3">
    <name type="scientific">Protea cynaroides</name>
    <dbReference type="NCBI Taxonomy" id="273540"/>
    <lineage>
        <taxon>Eukaryota</taxon>
        <taxon>Viridiplantae</taxon>
        <taxon>Streptophyta</taxon>
        <taxon>Embryophyta</taxon>
        <taxon>Tracheophyta</taxon>
        <taxon>Spermatophyta</taxon>
        <taxon>Magnoliopsida</taxon>
        <taxon>Proteales</taxon>
        <taxon>Proteaceae</taxon>
        <taxon>Protea</taxon>
    </lineage>
</organism>
<sequence length="119" mass="13500">MQQISRIPRSRTSETSVARIREKNSGQLDNLPASPWGAQPPSFLSMSNRAGLIQRRHRFSNNRAVSSFSGLPGIRRYPSDREILKRALAPPARRSRHRWLNFQPTPSRLSNMSMACEAS</sequence>